<keyword evidence="8" id="KW-1185">Reference proteome</keyword>
<dbReference type="Gene3D" id="1.10.10.60">
    <property type="entry name" value="Homeodomain-like"/>
    <property type="match status" value="2"/>
</dbReference>
<keyword evidence="3" id="KW-0804">Transcription</keyword>
<dbReference type="PANTHER" id="PTHR30055:SF234">
    <property type="entry name" value="HTH-TYPE TRANSCRIPTIONAL REGULATOR BETI"/>
    <property type="match status" value="1"/>
</dbReference>
<keyword evidence="2 4" id="KW-0238">DNA-binding</keyword>
<evidence type="ECO:0000256" key="5">
    <source>
        <dbReference type="SAM" id="MobiDB-lite"/>
    </source>
</evidence>
<dbReference type="PROSITE" id="PS01081">
    <property type="entry name" value="HTH_TETR_1"/>
    <property type="match status" value="1"/>
</dbReference>
<feature type="domain" description="HTH tetR-type" evidence="6">
    <location>
        <begin position="215"/>
        <end position="275"/>
    </location>
</feature>
<dbReference type="PROSITE" id="PS50977">
    <property type="entry name" value="HTH_TETR_2"/>
    <property type="match status" value="2"/>
</dbReference>
<evidence type="ECO:0000256" key="3">
    <source>
        <dbReference type="ARBA" id="ARBA00023163"/>
    </source>
</evidence>
<comment type="caution">
    <text evidence="7">The sequence shown here is derived from an EMBL/GenBank/DDBJ whole genome shotgun (WGS) entry which is preliminary data.</text>
</comment>
<dbReference type="Pfam" id="PF00440">
    <property type="entry name" value="TetR_N"/>
    <property type="match status" value="2"/>
</dbReference>
<dbReference type="SUPFAM" id="SSF46689">
    <property type="entry name" value="Homeodomain-like"/>
    <property type="match status" value="2"/>
</dbReference>
<feature type="DNA-binding region" description="H-T-H motif" evidence="4">
    <location>
        <begin position="41"/>
        <end position="60"/>
    </location>
</feature>
<gene>
    <name evidence="7" type="ORF">ACFYM3_34290</name>
</gene>
<name>A0ABW6LMD9_9ACTN</name>
<dbReference type="InterPro" id="IPR009057">
    <property type="entry name" value="Homeodomain-like_sf"/>
</dbReference>
<dbReference type="RefSeq" id="WP_358286947.1">
    <property type="nucleotide sequence ID" value="NZ_JBEYGJ010000028.1"/>
</dbReference>
<evidence type="ECO:0000259" key="6">
    <source>
        <dbReference type="PROSITE" id="PS50977"/>
    </source>
</evidence>
<organism evidence="7 8">
    <name type="scientific">Streptomyces massasporeus</name>
    <dbReference type="NCBI Taxonomy" id="67324"/>
    <lineage>
        <taxon>Bacteria</taxon>
        <taxon>Bacillati</taxon>
        <taxon>Actinomycetota</taxon>
        <taxon>Actinomycetes</taxon>
        <taxon>Kitasatosporales</taxon>
        <taxon>Streptomycetaceae</taxon>
        <taxon>Streptomyces</taxon>
    </lineage>
</organism>
<keyword evidence="1" id="KW-0805">Transcription regulation</keyword>
<evidence type="ECO:0000256" key="2">
    <source>
        <dbReference type="ARBA" id="ARBA00023125"/>
    </source>
</evidence>
<dbReference type="InterPro" id="IPR001647">
    <property type="entry name" value="HTH_TetR"/>
</dbReference>
<evidence type="ECO:0000256" key="4">
    <source>
        <dbReference type="PROSITE-ProRule" id="PRU00335"/>
    </source>
</evidence>
<sequence length="401" mass="43219">MARATTRSGQRAPRLGAEERRTQLAETAARRFYHHGFHAVALADVATEVGVTAPAVYRHFRNKNALLAGAIDSGLDVADAALDGAGQSLDDILFRLAGAALDRRDLWVLLQREKRHLGGEERAAIDARFARFILRFSDQLRRARPDVDLGQSKLLVTAALATLASASVSGVHLPRTEHQRVLAAAAIAVAHTRLPAAEHGEAQPSPEPRRPQDSPSRAEELLETAIKLFHEHGYTGVSLDDIGAAVGLSGPSIYYHFETKSEILVTAFAQAAHGLAVHEGDGRAGVPLGDLVRDYIRAGVQQRHLFGVYVTEAINLPREAADRIGAELDANVEAWTAALRLLRADLSAGEDRALVYAARGVVNDVVRVGDLHGRRQIESELGALLRAVLEADPARITRDGA</sequence>
<protein>
    <submittedName>
        <fullName evidence="7">TetR/AcrR family transcriptional regulator</fullName>
    </submittedName>
</protein>
<dbReference type="InterPro" id="IPR050109">
    <property type="entry name" value="HTH-type_TetR-like_transc_reg"/>
</dbReference>
<dbReference type="PRINTS" id="PR00455">
    <property type="entry name" value="HTHTETR"/>
</dbReference>
<reference evidence="7 8" key="1">
    <citation type="submission" date="2024-10" db="EMBL/GenBank/DDBJ databases">
        <title>The Natural Products Discovery Center: Release of the First 8490 Sequenced Strains for Exploring Actinobacteria Biosynthetic Diversity.</title>
        <authorList>
            <person name="Kalkreuter E."/>
            <person name="Kautsar S.A."/>
            <person name="Yang D."/>
            <person name="Bader C.D."/>
            <person name="Teijaro C.N."/>
            <person name="Fluegel L."/>
            <person name="Davis C.M."/>
            <person name="Simpson J.R."/>
            <person name="Lauterbach L."/>
            <person name="Steele A.D."/>
            <person name="Gui C."/>
            <person name="Meng S."/>
            <person name="Li G."/>
            <person name="Viehrig K."/>
            <person name="Ye F."/>
            <person name="Su P."/>
            <person name="Kiefer A.F."/>
            <person name="Nichols A."/>
            <person name="Cepeda A.J."/>
            <person name="Yan W."/>
            <person name="Fan B."/>
            <person name="Jiang Y."/>
            <person name="Adhikari A."/>
            <person name="Zheng C.-J."/>
            <person name="Schuster L."/>
            <person name="Cowan T.M."/>
            <person name="Smanski M.J."/>
            <person name="Chevrette M.G."/>
            <person name="De Carvalho L.P.S."/>
            <person name="Shen B."/>
        </authorList>
    </citation>
    <scope>NUCLEOTIDE SEQUENCE [LARGE SCALE GENOMIC DNA]</scope>
    <source>
        <strain evidence="7 8">NPDC007066</strain>
    </source>
</reference>
<dbReference type="InterPro" id="IPR023772">
    <property type="entry name" value="DNA-bd_HTH_TetR-type_CS"/>
</dbReference>
<evidence type="ECO:0000313" key="7">
    <source>
        <dbReference type="EMBL" id="MFE9229577.1"/>
    </source>
</evidence>
<accession>A0ABW6LMD9</accession>
<feature type="domain" description="HTH tetR-type" evidence="6">
    <location>
        <begin position="18"/>
        <end position="78"/>
    </location>
</feature>
<proteinExistence type="predicted"/>
<dbReference type="Gene3D" id="1.10.357.10">
    <property type="entry name" value="Tetracycline Repressor, domain 2"/>
    <property type="match status" value="2"/>
</dbReference>
<dbReference type="PANTHER" id="PTHR30055">
    <property type="entry name" value="HTH-TYPE TRANSCRIPTIONAL REGULATOR RUTR"/>
    <property type="match status" value="1"/>
</dbReference>
<feature type="DNA-binding region" description="H-T-H motif" evidence="4">
    <location>
        <begin position="238"/>
        <end position="257"/>
    </location>
</feature>
<dbReference type="Proteomes" id="UP001601288">
    <property type="component" value="Unassembled WGS sequence"/>
</dbReference>
<dbReference type="EMBL" id="JBIAFP010000026">
    <property type="protein sequence ID" value="MFE9229577.1"/>
    <property type="molecule type" value="Genomic_DNA"/>
</dbReference>
<feature type="region of interest" description="Disordered" evidence="5">
    <location>
        <begin position="197"/>
        <end position="217"/>
    </location>
</feature>
<evidence type="ECO:0000256" key="1">
    <source>
        <dbReference type="ARBA" id="ARBA00023015"/>
    </source>
</evidence>
<evidence type="ECO:0000313" key="8">
    <source>
        <dbReference type="Proteomes" id="UP001601288"/>
    </source>
</evidence>